<dbReference type="GO" id="GO:0003723">
    <property type="term" value="F:RNA binding"/>
    <property type="evidence" value="ECO:0007669"/>
    <property type="project" value="InterPro"/>
</dbReference>
<dbReference type="FunFam" id="1.25.40.10:FF:000031">
    <property type="entry name" value="Pentatricopeptide repeat-containing protein mitochondrial"/>
    <property type="match status" value="1"/>
</dbReference>
<protein>
    <recommendedName>
        <fullName evidence="4">DYW domain-containing protein</fullName>
    </recommendedName>
</protein>
<feature type="repeat" description="PPR" evidence="3">
    <location>
        <begin position="76"/>
        <end position="110"/>
    </location>
</feature>
<name>A0A9J5XSF5_SOLCO</name>
<keyword evidence="2" id="KW-0677">Repeat</keyword>
<accession>A0A9J5XSF5</accession>
<dbReference type="InterPro" id="IPR046848">
    <property type="entry name" value="E_motif"/>
</dbReference>
<dbReference type="Pfam" id="PF20431">
    <property type="entry name" value="E_motif"/>
    <property type="match status" value="1"/>
</dbReference>
<dbReference type="Gene3D" id="1.25.40.10">
    <property type="entry name" value="Tetratricopeptide repeat domain"/>
    <property type="match status" value="4"/>
</dbReference>
<dbReference type="InterPro" id="IPR046960">
    <property type="entry name" value="PPR_At4g14850-like_plant"/>
</dbReference>
<dbReference type="Pfam" id="PF14432">
    <property type="entry name" value="DYW_deaminase"/>
    <property type="match status" value="1"/>
</dbReference>
<evidence type="ECO:0000256" key="1">
    <source>
        <dbReference type="ARBA" id="ARBA00006643"/>
    </source>
</evidence>
<dbReference type="FunFam" id="1.25.40.10:FF:000427">
    <property type="entry name" value="Pentatricopeptide repeat-containing protein chloroplastic"/>
    <property type="match status" value="1"/>
</dbReference>
<comment type="caution">
    <text evidence="5">The sequence shown here is derived from an EMBL/GenBank/DDBJ whole genome shotgun (WGS) entry which is preliminary data.</text>
</comment>
<keyword evidence="6" id="KW-1185">Reference proteome</keyword>
<feature type="domain" description="DYW" evidence="4">
    <location>
        <begin position="493"/>
        <end position="583"/>
    </location>
</feature>
<organism evidence="5 6">
    <name type="scientific">Solanum commersonii</name>
    <name type="common">Commerson's wild potato</name>
    <name type="synonym">Commerson's nightshade</name>
    <dbReference type="NCBI Taxonomy" id="4109"/>
    <lineage>
        <taxon>Eukaryota</taxon>
        <taxon>Viridiplantae</taxon>
        <taxon>Streptophyta</taxon>
        <taxon>Embryophyta</taxon>
        <taxon>Tracheophyta</taxon>
        <taxon>Spermatophyta</taxon>
        <taxon>Magnoliopsida</taxon>
        <taxon>eudicotyledons</taxon>
        <taxon>Gunneridae</taxon>
        <taxon>Pentapetalae</taxon>
        <taxon>asterids</taxon>
        <taxon>lamiids</taxon>
        <taxon>Solanales</taxon>
        <taxon>Solanaceae</taxon>
        <taxon>Solanoideae</taxon>
        <taxon>Solaneae</taxon>
        <taxon>Solanum</taxon>
    </lineage>
</organism>
<sequence>MSGESTKPYIVKKCIALLLSCASSTYKFKQVHAFSIRRRIPLSSPEMGKYLTFTLVSLSGPMCYAQKIFNQIQFPNIFTWNTIIRGYAESENPYPAIEIHNQMCVNSVAPDTHTYPFLLKAIAKVIDVREGEKVHCIAIRNGFESLVFVQNSLVHFYGAISQAEKAHKVFEEMSDKNLVAWNSVINGYALSSRPNETLTLFRNMVLEGARPDGFTLVSLLTASAELGALALGRRAHVYMLKVGLDKNLHAANALLDLYAKCGNVKEAEQVFHELEEDSVVSWTSLIVGLAVNGFGEKALELFQEMERKGFVPTEITFVGVLYACSHCGLVDKGFVYFERMQKMFGIKPKIEHYGCMVDLLGRAGLVKKAYKYIKDMPLQPNAVIWRTLLGACSIHGHLALAEMTRNHLKLLEPNHSGDYVLLSNLYAAERRWSDVHQLRTTMLKEGVKKVPGHSLVELGNRVHEFVMGDRSHPKNEAIYAMLGEMTRLLRLEGYVPHTSNVLADIEEEEKETALAYHSEKIAIAFMLISTPPGTPIRIVKNLRVCADCHLAIKLISKVFDREIVVRDRSRFHHFTNGFCSYGGEQDLTTSTFCARGKAQHAPTTTRCMVGTHTPGAEVSRSFRLVEAVEATVAQCRSGSEWIGNFRINCFDWEVTSMSMEYDLEWHDACLTSGGIVPETRQRSIMGWTKLPGGLLRSPPCLKSLLAISNDSIKIANPGQPSVLLQSLLNYKTTQTSEVFDPGMINGKVDSGFWPDMLFSYKDDERNQRIFQAKSSTSLSITRRIIQEVFVRGLRYPKIAKRLEGLNFYPSFPRLGD</sequence>
<dbReference type="Pfam" id="PF13041">
    <property type="entry name" value="PPR_2"/>
    <property type="match status" value="2"/>
</dbReference>
<dbReference type="PANTHER" id="PTHR47926:SF507">
    <property type="entry name" value="DYW DOMAIN-CONTAINING PROTEIN"/>
    <property type="match status" value="1"/>
</dbReference>
<dbReference type="OrthoDB" id="185373at2759"/>
<dbReference type="PANTHER" id="PTHR47926">
    <property type="entry name" value="PENTATRICOPEPTIDE REPEAT-CONTAINING PROTEIN"/>
    <property type="match status" value="1"/>
</dbReference>
<dbReference type="Proteomes" id="UP000824120">
    <property type="component" value="Chromosome 8"/>
</dbReference>
<dbReference type="EMBL" id="JACXVP010000008">
    <property type="protein sequence ID" value="KAG5590714.1"/>
    <property type="molecule type" value="Genomic_DNA"/>
</dbReference>
<dbReference type="InterPro" id="IPR032867">
    <property type="entry name" value="DYW_dom"/>
</dbReference>
<dbReference type="GO" id="GO:0008270">
    <property type="term" value="F:zinc ion binding"/>
    <property type="evidence" value="ECO:0007669"/>
    <property type="project" value="InterPro"/>
</dbReference>
<dbReference type="GO" id="GO:0009451">
    <property type="term" value="P:RNA modification"/>
    <property type="evidence" value="ECO:0007669"/>
    <property type="project" value="InterPro"/>
</dbReference>
<dbReference type="NCBIfam" id="TIGR00756">
    <property type="entry name" value="PPR"/>
    <property type="match status" value="4"/>
</dbReference>
<comment type="similarity">
    <text evidence="1">Belongs to the PPR family. PCMP-H subfamily.</text>
</comment>
<dbReference type="AlphaFoldDB" id="A0A9J5XSF5"/>
<dbReference type="InterPro" id="IPR002885">
    <property type="entry name" value="PPR_rpt"/>
</dbReference>
<proteinExistence type="inferred from homology"/>
<gene>
    <name evidence="5" type="ORF">H5410_041228</name>
</gene>
<evidence type="ECO:0000256" key="3">
    <source>
        <dbReference type="PROSITE-ProRule" id="PRU00708"/>
    </source>
</evidence>
<evidence type="ECO:0000256" key="2">
    <source>
        <dbReference type="ARBA" id="ARBA00022737"/>
    </source>
</evidence>
<dbReference type="FunFam" id="1.25.40.10:FF:000366">
    <property type="entry name" value="Pentatricopeptide (PPR) repeat-containing protein"/>
    <property type="match status" value="1"/>
</dbReference>
<evidence type="ECO:0000313" key="5">
    <source>
        <dbReference type="EMBL" id="KAG5590714.1"/>
    </source>
</evidence>
<dbReference type="PROSITE" id="PS51375">
    <property type="entry name" value="PPR"/>
    <property type="match status" value="4"/>
</dbReference>
<dbReference type="InterPro" id="IPR011990">
    <property type="entry name" value="TPR-like_helical_dom_sf"/>
</dbReference>
<evidence type="ECO:0000259" key="4">
    <source>
        <dbReference type="Pfam" id="PF14432"/>
    </source>
</evidence>
<dbReference type="Pfam" id="PF01535">
    <property type="entry name" value="PPR"/>
    <property type="match status" value="3"/>
</dbReference>
<feature type="repeat" description="PPR" evidence="3">
    <location>
        <begin position="177"/>
        <end position="211"/>
    </location>
</feature>
<evidence type="ECO:0000313" key="6">
    <source>
        <dbReference type="Proteomes" id="UP000824120"/>
    </source>
</evidence>
<feature type="repeat" description="PPR" evidence="3">
    <location>
        <begin position="278"/>
        <end position="312"/>
    </location>
</feature>
<reference evidence="5 6" key="1">
    <citation type="submission" date="2020-09" db="EMBL/GenBank/DDBJ databases">
        <title>De no assembly of potato wild relative species, Solanum commersonii.</title>
        <authorList>
            <person name="Cho K."/>
        </authorList>
    </citation>
    <scope>NUCLEOTIDE SEQUENCE [LARGE SCALE GENOMIC DNA]</scope>
    <source>
        <strain evidence="5">LZ3.2</strain>
        <tissue evidence="5">Leaf</tissue>
    </source>
</reference>
<feature type="repeat" description="PPR" evidence="3">
    <location>
        <begin position="247"/>
        <end position="277"/>
    </location>
</feature>